<dbReference type="Pfam" id="PF00126">
    <property type="entry name" value="HTH_1"/>
    <property type="match status" value="1"/>
</dbReference>
<evidence type="ECO:0000313" key="6">
    <source>
        <dbReference type="EMBL" id="MTW10662.1"/>
    </source>
</evidence>
<name>A0A6L6QE67_9BURK</name>
<keyword evidence="4" id="KW-0804">Transcription</keyword>
<comment type="caution">
    <text evidence="6">The sequence shown here is derived from an EMBL/GenBank/DDBJ whole genome shotgun (WGS) entry which is preliminary data.</text>
</comment>
<evidence type="ECO:0000256" key="3">
    <source>
        <dbReference type="ARBA" id="ARBA00023125"/>
    </source>
</evidence>
<comment type="similarity">
    <text evidence="1">Belongs to the LysR transcriptional regulatory family.</text>
</comment>
<feature type="domain" description="HTH lysR-type" evidence="5">
    <location>
        <begin position="1"/>
        <end position="60"/>
    </location>
</feature>
<dbReference type="FunFam" id="1.10.10.10:FF:000001">
    <property type="entry name" value="LysR family transcriptional regulator"/>
    <property type="match status" value="1"/>
</dbReference>
<organism evidence="6 7">
    <name type="scientific">Massilia eburnea</name>
    <dbReference type="NCBI Taxonomy" id="1776165"/>
    <lineage>
        <taxon>Bacteria</taxon>
        <taxon>Pseudomonadati</taxon>
        <taxon>Pseudomonadota</taxon>
        <taxon>Betaproteobacteria</taxon>
        <taxon>Burkholderiales</taxon>
        <taxon>Oxalobacteraceae</taxon>
        <taxon>Telluria group</taxon>
        <taxon>Massilia</taxon>
    </lineage>
</organism>
<gene>
    <name evidence="6" type="ORF">GM658_08590</name>
</gene>
<dbReference type="GO" id="GO:0043565">
    <property type="term" value="F:sequence-specific DNA binding"/>
    <property type="evidence" value="ECO:0007669"/>
    <property type="project" value="TreeGrafter"/>
</dbReference>
<dbReference type="EMBL" id="WNKX01000005">
    <property type="protein sequence ID" value="MTW10662.1"/>
    <property type="molecule type" value="Genomic_DNA"/>
</dbReference>
<dbReference type="RefSeq" id="WP_155453601.1">
    <property type="nucleotide sequence ID" value="NZ_WNKX01000005.1"/>
</dbReference>
<keyword evidence="2" id="KW-0805">Transcription regulation</keyword>
<dbReference type="AlphaFoldDB" id="A0A6L6QE67"/>
<dbReference type="GO" id="GO:0003700">
    <property type="term" value="F:DNA-binding transcription factor activity"/>
    <property type="evidence" value="ECO:0007669"/>
    <property type="project" value="InterPro"/>
</dbReference>
<accession>A0A6L6QE67</accession>
<dbReference type="SUPFAM" id="SSF46785">
    <property type="entry name" value="Winged helix' DNA-binding domain"/>
    <property type="match status" value="1"/>
</dbReference>
<dbReference type="Proteomes" id="UP000472320">
    <property type="component" value="Unassembled WGS sequence"/>
</dbReference>
<evidence type="ECO:0000256" key="4">
    <source>
        <dbReference type="ARBA" id="ARBA00023163"/>
    </source>
</evidence>
<keyword evidence="3" id="KW-0238">DNA-binding</keyword>
<dbReference type="InterPro" id="IPR036390">
    <property type="entry name" value="WH_DNA-bd_sf"/>
</dbReference>
<evidence type="ECO:0000313" key="7">
    <source>
        <dbReference type="Proteomes" id="UP000472320"/>
    </source>
</evidence>
<dbReference type="CDD" id="cd08475">
    <property type="entry name" value="PBP2_CrgA_like_6"/>
    <property type="match status" value="1"/>
</dbReference>
<keyword evidence="7" id="KW-1185">Reference proteome</keyword>
<reference evidence="6 7" key="1">
    <citation type="submission" date="2019-11" db="EMBL/GenBank/DDBJ databases">
        <title>Type strains purchased from KCTC, JCM and DSMZ.</title>
        <authorList>
            <person name="Lu H."/>
        </authorList>
    </citation>
    <scope>NUCLEOTIDE SEQUENCE [LARGE SCALE GENOMIC DNA]</scope>
    <source>
        <strain evidence="6 7">JCM 31587</strain>
    </source>
</reference>
<dbReference type="GO" id="GO:0006351">
    <property type="term" value="P:DNA-templated transcription"/>
    <property type="evidence" value="ECO:0007669"/>
    <property type="project" value="TreeGrafter"/>
</dbReference>
<dbReference type="Gene3D" id="1.10.10.10">
    <property type="entry name" value="Winged helix-like DNA-binding domain superfamily/Winged helix DNA-binding domain"/>
    <property type="match status" value="1"/>
</dbReference>
<dbReference type="InterPro" id="IPR000847">
    <property type="entry name" value="LysR_HTH_N"/>
</dbReference>
<dbReference type="InterPro" id="IPR036388">
    <property type="entry name" value="WH-like_DNA-bd_sf"/>
</dbReference>
<protein>
    <submittedName>
        <fullName evidence="6">LysR family transcriptional regulator</fullName>
    </submittedName>
</protein>
<dbReference type="InterPro" id="IPR005119">
    <property type="entry name" value="LysR_subst-bd"/>
</dbReference>
<dbReference type="SUPFAM" id="SSF53850">
    <property type="entry name" value="Periplasmic binding protein-like II"/>
    <property type="match status" value="1"/>
</dbReference>
<evidence type="ECO:0000259" key="5">
    <source>
        <dbReference type="PROSITE" id="PS50931"/>
    </source>
</evidence>
<dbReference type="InterPro" id="IPR058163">
    <property type="entry name" value="LysR-type_TF_proteobact-type"/>
</dbReference>
<dbReference type="OrthoDB" id="9110639at2"/>
<dbReference type="PANTHER" id="PTHR30537">
    <property type="entry name" value="HTH-TYPE TRANSCRIPTIONAL REGULATOR"/>
    <property type="match status" value="1"/>
</dbReference>
<dbReference type="PROSITE" id="PS50931">
    <property type="entry name" value="HTH_LYSR"/>
    <property type="match status" value="1"/>
</dbReference>
<dbReference type="PANTHER" id="PTHR30537:SF30">
    <property type="entry name" value="TRANSCRIPTIONAL REGULATOR-RELATED"/>
    <property type="match status" value="1"/>
</dbReference>
<proteinExistence type="inferred from homology"/>
<evidence type="ECO:0000256" key="2">
    <source>
        <dbReference type="ARBA" id="ARBA00023015"/>
    </source>
</evidence>
<dbReference type="Pfam" id="PF03466">
    <property type="entry name" value="LysR_substrate"/>
    <property type="match status" value="1"/>
</dbReference>
<dbReference type="Gene3D" id="3.40.190.290">
    <property type="match status" value="1"/>
</dbReference>
<dbReference type="PRINTS" id="PR00039">
    <property type="entry name" value="HTHLYSR"/>
</dbReference>
<evidence type="ECO:0000256" key="1">
    <source>
        <dbReference type="ARBA" id="ARBA00009437"/>
    </source>
</evidence>
<sequence>MNERLNGINVFVQAVEAGSFSAAAVKLHQTRSAVAKSIARLEERLGVRLFHRTTRSQNLTEAGQSYYERCVRALAELDAGEACIGTGRSEPTGRLRISVPVLFGRQFVAPLMMDLAQRYPQLAVDISFSDRVVDLVDEGFDLGLRVGPLPNTTSLAARHLGHQRMLVCASPSYVKEHGAPKDVQEIPQHAGIVYSRGRVVKEWTVAMAGGRTLDLLPQQRMLLDDLQVIADAAARGMGLAWLPCWLVAPYVKRGELKVLFDCGVMEASRMHLVWPHTPYMPAKLRVAIDKLLEVTPIYLASAEENSAIPRVRQRKDKPNTRS</sequence>